<evidence type="ECO:0000313" key="1">
    <source>
        <dbReference type="EMBL" id="EXJ74201.1"/>
    </source>
</evidence>
<dbReference type="OrthoDB" id="4137752at2759"/>
<dbReference type="GeneID" id="19187228"/>
<dbReference type="AlphaFoldDB" id="W9XBA1"/>
<keyword evidence="2" id="KW-1185">Reference proteome</keyword>
<proteinExistence type="predicted"/>
<dbReference type="Proteomes" id="UP000019471">
    <property type="component" value="Unassembled WGS sequence"/>
</dbReference>
<evidence type="ECO:0000313" key="2">
    <source>
        <dbReference type="Proteomes" id="UP000019471"/>
    </source>
</evidence>
<dbReference type="RefSeq" id="XP_007741301.1">
    <property type="nucleotide sequence ID" value="XM_007743111.1"/>
</dbReference>
<gene>
    <name evidence="1" type="ORF">A1O5_02495</name>
</gene>
<name>W9XBA1_9EURO</name>
<dbReference type="HOGENOM" id="CLU_056765_1_0_1"/>
<dbReference type="eggNOG" id="ENOG502T5BE">
    <property type="taxonomic scope" value="Eukaryota"/>
</dbReference>
<organism evidence="1 2">
    <name type="scientific">Cladophialophora psammophila CBS 110553</name>
    <dbReference type="NCBI Taxonomy" id="1182543"/>
    <lineage>
        <taxon>Eukaryota</taxon>
        <taxon>Fungi</taxon>
        <taxon>Dikarya</taxon>
        <taxon>Ascomycota</taxon>
        <taxon>Pezizomycotina</taxon>
        <taxon>Eurotiomycetes</taxon>
        <taxon>Chaetothyriomycetidae</taxon>
        <taxon>Chaetothyriales</taxon>
        <taxon>Herpotrichiellaceae</taxon>
        <taxon>Cladophialophora</taxon>
    </lineage>
</organism>
<dbReference type="EMBL" id="AMGX01000003">
    <property type="protein sequence ID" value="EXJ74201.1"/>
    <property type="molecule type" value="Genomic_DNA"/>
</dbReference>
<sequence>MASSHMISAVPFGASWIVGGKQPQAMVMQQQATMAAFFIHSLDHPQGQIFHIVKPEDISFAPPVVIRRPPLPEPRQISLQMVIPCIFFVQYPCRQKCRSLGICIHYQFVVGCRTCPDGLRCPICVQKNVEQAIQAGRKCPLHQDPAQANPINNRPEDFLATVAQREVCDEVLRRSFACQWDDIPGLPARRAEQGGWGVGRSDFHRETTPKDMRDVRMLESLDEDGIKSEENPTQIKGNGVAAWFDSPLGMQVTMPQGFLGQHMYG</sequence>
<accession>W9XBA1</accession>
<reference evidence="1 2" key="1">
    <citation type="submission" date="2013-03" db="EMBL/GenBank/DDBJ databases">
        <title>The Genome Sequence of Cladophialophora psammophila CBS 110553.</title>
        <authorList>
            <consortium name="The Broad Institute Genomics Platform"/>
            <person name="Cuomo C."/>
            <person name="de Hoog S."/>
            <person name="Gorbushina A."/>
            <person name="Walker B."/>
            <person name="Young S.K."/>
            <person name="Zeng Q."/>
            <person name="Gargeya S."/>
            <person name="Fitzgerald M."/>
            <person name="Haas B."/>
            <person name="Abouelleil A."/>
            <person name="Allen A.W."/>
            <person name="Alvarado L."/>
            <person name="Arachchi H.M."/>
            <person name="Berlin A.M."/>
            <person name="Chapman S.B."/>
            <person name="Gainer-Dewar J."/>
            <person name="Goldberg J."/>
            <person name="Griggs A."/>
            <person name="Gujja S."/>
            <person name="Hansen M."/>
            <person name="Howarth C."/>
            <person name="Imamovic A."/>
            <person name="Ireland A."/>
            <person name="Larimer J."/>
            <person name="McCowan C."/>
            <person name="Murphy C."/>
            <person name="Pearson M."/>
            <person name="Poon T.W."/>
            <person name="Priest M."/>
            <person name="Roberts A."/>
            <person name="Saif S."/>
            <person name="Shea T."/>
            <person name="Sisk P."/>
            <person name="Sykes S."/>
            <person name="Wortman J."/>
            <person name="Nusbaum C."/>
            <person name="Birren B."/>
        </authorList>
    </citation>
    <scope>NUCLEOTIDE SEQUENCE [LARGE SCALE GENOMIC DNA]</scope>
    <source>
        <strain evidence="1 2">CBS 110553</strain>
    </source>
</reference>
<protein>
    <submittedName>
        <fullName evidence="1">Uncharacterized protein</fullName>
    </submittedName>
</protein>
<comment type="caution">
    <text evidence="1">The sequence shown here is derived from an EMBL/GenBank/DDBJ whole genome shotgun (WGS) entry which is preliminary data.</text>
</comment>